<dbReference type="PROSITE" id="PS50885">
    <property type="entry name" value="HAMP"/>
    <property type="match status" value="1"/>
</dbReference>
<dbReference type="CDD" id="cd00082">
    <property type="entry name" value="HisKA"/>
    <property type="match status" value="1"/>
</dbReference>
<dbReference type="InterPro" id="IPR036890">
    <property type="entry name" value="HATPase_C_sf"/>
</dbReference>
<evidence type="ECO:0000256" key="7">
    <source>
        <dbReference type="ARBA" id="ARBA00022692"/>
    </source>
</evidence>
<evidence type="ECO:0000256" key="2">
    <source>
        <dbReference type="ARBA" id="ARBA00004651"/>
    </source>
</evidence>
<dbReference type="InterPro" id="IPR005467">
    <property type="entry name" value="His_kinase_dom"/>
</dbReference>
<comment type="catalytic activity">
    <reaction evidence="1">
        <text>ATP + protein L-histidine = ADP + protein N-phospho-L-histidine.</text>
        <dbReference type="EC" id="2.7.13.3"/>
    </reaction>
</comment>
<dbReference type="KEGG" id="sfic:EIZ62_01085"/>
<name>A0A6I6F2K7_9ACTN</name>
<evidence type="ECO:0000256" key="13">
    <source>
        <dbReference type="SAM" id="Phobius"/>
    </source>
</evidence>
<dbReference type="GO" id="GO:0005886">
    <property type="term" value="C:plasma membrane"/>
    <property type="evidence" value="ECO:0007669"/>
    <property type="project" value="UniProtKB-SubCell"/>
</dbReference>
<dbReference type="InterPro" id="IPR036097">
    <property type="entry name" value="HisK_dim/P_sf"/>
</dbReference>
<dbReference type="Pfam" id="PF00672">
    <property type="entry name" value="HAMP"/>
    <property type="match status" value="1"/>
</dbReference>
<keyword evidence="17" id="KW-1185">Reference proteome</keyword>
<sequence length="420" mass="44430">MGLRTRIALVTSTTVVVAAALLGMTVHVRTADDQAQRAAQAADTELLRALDDHAAGVETGLLVNAPELPGPLREAVERGHVRATYLQLDPASGAPHMWAATRVGGDVVAVRQSYTAQLRTLRSLDRVLVGAGALVGALGCLVGIGTAVAIGRRITDSTRTAQRIAEGDLSARITPRGTDEIARLSRAVNTMADALAERLESERRVTADIAHELRTPVAGLVAAVDLLPPGRPTELIQQGVGRLRRTVEDVLEVARLDVPGLEQVFCEEMPLGVIARRAATPWPDVEVRVVRDAVVRTDPRRIERIVTNLITNAHRHGAPPVVLDVDGARLRVRDHGPGFPEHVLADGPVRFRSGSADRGGGMSRGTGLGLTIVAGQAKVLGARVLYENADGGGASVTIDLGAAHRTPHTTDRDPFPPNPA</sequence>
<gene>
    <name evidence="16" type="ORF">EIZ62_01085</name>
</gene>
<dbReference type="SUPFAM" id="SSF47384">
    <property type="entry name" value="Homodimeric domain of signal transducing histidine kinase"/>
    <property type="match status" value="1"/>
</dbReference>
<dbReference type="InterPro" id="IPR003594">
    <property type="entry name" value="HATPase_dom"/>
</dbReference>
<evidence type="ECO:0000256" key="1">
    <source>
        <dbReference type="ARBA" id="ARBA00000085"/>
    </source>
</evidence>
<organism evidence="16 17">
    <name type="scientific">Streptomyces ficellus</name>
    <dbReference type="NCBI Taxonomy" id="1977088"/>
    <lineage>
        <taxon>Bacteria</taxon>
        <taxon>Bacillati</taxon>
        <taxon>Actinomycetota</taxon>
        <taxon>Actinomycetes</taxon>
        <taxon>Kitasatosporales</taxon>
        <taxon>Streptomycetaceae</taxon>
        <taxon>Streptomyces</taxon>
    </lineage>
</organism>
<feature type="transmembrane region" description="Helical" evidence="13">
    <location>
        <begin position="6"/>
        <end position="28"/>
    </location>
</feature>
<dbReference type="SMART" id="SM00304">
    <property type="entry name" value="HAMP"/>
    <property type="match status" value="1"/>
</dbReference>
<evidence type="ECO:0000256" key="12">
    <source>
        <dbReference type="ARBA" id="ARBA00023012"/>
    </source>
</evidence>
<evidence type="ECO:0000256" key="10">
    <source>
        <dbReference type="ARBA" id="ARBA00022840"/>
    </source>
</evidence>
<keyword evidence="10" id="KW-0067">ATP-binding</keyword>
<dbReference type="OrthoDB" id="9786919at2"/>
<keyword evidence="9 16" id="KW-0418">Kinase</keyword>
<dbReference type="SUPFAM" id="SSF158472">
    <property type="entry name" value="HAMP domain-like"/>
    <property type="match status" value="1"/>
</dbReference>
<evidence type="ECO:0000256" key="5">
    <source>
        <dbReference type="ARBA" id="ARBA00022553"/>
    </source>
</evidence>
<keyword evidence="4" id="KW-1003">Cell membrane</keyword>
<reference evidence="16 17" key="1">
    <citation type="submission" date="2018-12" db="EMBL/GenBank/DDBJ databases">
        <title>Complete genome sequence of Streptomyces ficellus NRRL8067, the producer of ficellomycin, feldamycin and nojirimycin.</title>
        <authorList>
            <person name="Zhang H."/>
            <person name="Yue R."/>
            <person name="Liu Y."/>
            <person name="Li M."/>
            <person name="Mu H."/>
            <person name="Zhang J."/>
        </authorList>
    </citation>
    <scope>NUCLEOTIDE SEQUENCE [LARGE SCALE GENOMIC DNA]</scope>
    <source>
        <strain evidence="16 17">NRRL 8067</strain>
    </source>
</reference>
<dbReference type="SMART" id="SM00388">
    <property type="entry name" value="HisKA"/>
    <property type="match status" value="1"/>
</dbReference>
<accession>A0A6I6F2K7</accession>
<evidence type="ECO:0000256" key="6">
    <source>
        <dbReference type="ARBA" id="ARBA00022679"/>
    </source>
</evidence>
<comment type="subcellular location">
    <subcellularLocation>
        <location evidence="2">Cell membrane</location>
        <topology evidence="2">Multi-pass membrane protein</topology>
    </subcellularLocation>
</comment>
<feature type="domain" description="HAMP" evidence="15">
    <location>
        <begin position="148"/>
        <end position="200"/>
    </location>
</feature>
<keyword evidence="13" id="KW-0472">Membrane</keyword>
<evidence type="ECO:0000259" key="15">
    <source>
        <dbReference type="PROSITE" id="PS50885"/>
    </source>
</evidence>
<dbReference type="InterPro" id="IPR003661">
    <property type="entry name" value="HisK_dim/P_dom"/>
</dbReference>
<dbReference type="Gene3D" id="3.30.565.10">
    <property type="entry name" value="Histidine kinase-like ATPase, C-terminal domain"/>
    <property type="match status" value="1"/>
</dbReference>
<keyword evidence="11 13" id="KW-1133">Transmembrane helix</keyword>
<keyword evidence="7 13" id="KW-0812">Transmembrane</keyword>
<dbReference type="CDD" id="cd06225">
    <property type="entry name" value="HAMP"/>
    <property type="match status" value="1"/>
</dbReference>
<dbReference type="GO" id="GO:0005524">
    <property type="term" value="F:ATP binding"/>
    <property type="evidence" value="ECO:0007669"/>
    <property type="project" value="UniProtKB-KW"/>
</dbReference>
<evidence type="ECO:0000256" key="3">
    <source>
        <dbReference type="ARBA" id="ARBA00012438"/>
    </source>
</evidence>
<evidence type="ECO:0000313" key="17">
    <source>
        <dbReference type="Proteomes" id="UP000422572"/>
    </source>
</evidence>
<keyword evidence="12" id="KW-0902">Two-component regulatory system</keyword>
<dbReference type="Proteomes" id="UP000422572">
    <property type="component" value="Chromosome"/>
</dbReference>
<dbReference type="AlphaFoldDB" id="A0A6I6F2K7"/>
<dbReference type="SUPFAM" id="SSF55874">
    <property type="entry name" value="ATPase domain of HSP90 chaperone/DNA topoisomerase II/histidine kinase"/>
    <property type="match status" value="1"/>
</dbReference>
<dbReference type="RefSeq" id="WP_156690824.1">
    <property type="nucleotide sequence ID" value="NZ_CP034279.1"/>
</dbReference>
<dbReference type="EC" id="2.7.13.3" evidence="3"/>
<evidence type="ECO:0000256" key="11">
    <source>
        <dbReference type="ARBA" id="ARBA00022989"/>
    </source>
</evidence>
<dbReference type="Gene3D" id="1.10.287.130">
    <property type="match status" value="1"/>
</dbReference>
<dbReference type="PANTHER" id="PTHR44936">
    <property type="entry name" value="SENSOR PROTEIN CREC"/>
    <property type="match status" value="1"/>
</dbReference>
<evidence type="ECO:0000256" key="8">
    <source>
        <dbReference type="ARBA" id="ARBA00022741"/>
    </source>
</evidence>
<evidence type="ECO:0000256" key="9">
    <source>
        <dbReference type="ARBA" id="ARBA00022777"/>
    </source>
</evidence>
<dbReference type="EMBL" id="CP034279">
    <property type="protein sequence ID" value="QGV77001.1"/>
    <property type="molecule type" value="Genomic_DNA"/>
</dbReference>
<dbReference type="InterPro" id="IPR050980">
    <property type="entry name" value="2C_sensor_his_kinase"/>
</dbReference>
<evidence type="ECO:0000259" key="14">
    <source>
        <dbReference type="PROSITE" id="PS50109"/>
    </source>
</evidence>
<dbReference type="PROSITE" id="PS50109">
    <property type="entry name" value="HIS_KIN"/>
    <property type="match status" value="1"/>
</dbReference>
<dbReference type="InterPro" id="IPR003660">
    <property type="entry name" value="HAMP_dom"/>
</dbReference>
<dbReference type="PANTHER" id="PTHR44936:SF9">
    <property type="entry name" value="SENSOR PROTEIN CREC"/>
    <property type="match status" value="1"/>
</dbReference>
<feature type="domain" description="Histidine kinase" evidence="14">
    <location>
        <begin position="208"/>
        <end position="404"/>
    </location>
</feature>
<keyword evidence="6" id="KW-0808">Transferase</keyword>
<dbReference type="GO" id="GO:0000155">
    <property type="term" value="F:phosphorelay sensor kinase activity"/>
    <property type="evidence" value="ECO:0007669"/>
    <property type="project" value="InterPro"/>
</dbReference>
<evidence type="ECO:0000313" key="16">
    <source>
        <dbReference type="EMBL" id="QGV77001.1"/>
    </source>
</evidence>
<protein>
    <recommendedName>
        <fullName evidence="3">histidine kinase</fullName>
        <ecNumber evidence="3">2.7.13.3</ecNumber>
    </recommendedName>
</protein>
<dbReference type="Gene3D" id="6.10.340.10">
    <property type="match status" value="1"/>
</dbReference>
<keyword evidence="8" id="KW-0547">Nucleotide-binding</keyword>
<keyword evidence="5" id="KW-0597">Phosphoprotein</keyword>
<feature type="transmembrane region" description="Helical" evidence="13">
    <location>
        <begin position="127"/>
        <end position="150"/>
    </location>
</feature>
<dbReference type="SMART" id="SM00387">
    <property type="entry name" value="HATPase_c"/>
    <property type="match status" value="1"/>
</dbReference>
<evidence type="ECO:0000256" key="4">
    <source>
        <dbReference type="ARBA" id="ARBA00022475"/>
    </source>
</evidence>
<proteinExistence type="predicted"/>
<dbReference type="Pfam" id="PF02518">
    <property type="entry name" value="HATPase_c"/>
    <property type="match status" value="1"/>
</dbReference>
<dbReference type="Pfam" id="PF00512">
    <property type="entry name" value="HisKA"/>
    <property type="match status" value="1"/>
</dbReference>